<reference evidence="2" key="1">
    <citation type="journal article" date="2007" name="Nature">
        <title>The grapevine genome sequence suggests ancestral hexaploidization in major angiosperm phyla.</title>
        <authorList>
            <consortium name="The French-Italian Public Consortium for Grapevine Genome Characterization."/>
            <person name="Jaillon O."/>
            <person name="Aury J.-M."/>
            <person name="Noel B."/>
            <person name="Policriti A."/>
            <person name="Clepet C."/>
            <person name="Casagrande A."/>
            <person name="Choisne N."/>
            <person name="Aubourg S."/>
            <person name="Vitulo N."/>
            <person name="Jubin C."/>
            <person name="Vezzi A."/>
            <person name="Legeai F."/>
            <person name="Hugueney P."/>
            <person name="Dasilva C."/>
            <person name="Horner D."/>
            <person name="Mica E."/>
            <person name="Jublot D."/>
            <person name="Poulain J."/>
            <person name="Bruyere C."/>
            <person name="Billault A."/>
            <person name="Segurens B."/>
            <person name="Gouyvenoux M."/>
            <person name="Ugarte E."/>
            <person name="Cattonaro F."/>
            <person name="Anthouard V."/>
            <person name="Vico V."/>
            <person name="Del Fabbro C."/>
            <person name="Alaux M."/>
            <person name="Di Gaspero G."/>
            <person name="Dumas V."/>
            <person name="Felice N."/>
            <person name="Paillard S."/>
            <person name="Juman I."/>
            <person name="Moroldo M."/>
            <person name="Scalabrin S."/>
            <person name="Canaguier A."/>
            <person name="Le Clainche I."/>
            <person name="Malacrida G."/>
            <person name="Durand E."/>
            <person name="Pesole G."/>
            <person name="Laucou V."/>
            <person name="Chatelet P."/>
            <person name="Merdinoglu D."/>
            <person name="Delledonne M."/>
            <person name="Pezzotti M."/>
            <person name="Lecharny A."/>
            <person name="Scarpelli C."/>
            <person name="Artiguenave F."/>
            <person name="Pe M.E."/>
            <person name="Valle G."/>
            <person name="Morgante M."/>
            <person name="Caboche M."/>
            <person name="Adam-Blondon A.-F."/>
            <person name="Weissenbach J."/>
            <person name="Quetier F."/>
            <person name="Wincker P."/>
        </authorList>
    </citation>
    <scope>NUCLEOTIDE SEQUENCE [LARGE SCALE GENOMIC DNA]</scope>
    <source>
        <strain evidence="2">cv. Pinot noir / PN40024</strain>
    </source>
</reference>
<keyword evidence="2" id="KW-1185">Reference proteome</keyword>
<dbReference type="Proteomes" id="UP000009183">
    <property type="component" value="Chromosome 16"/>
</dbReference>
<evidence type="ECO:0000313" key="1">
    <source>
        <dbReference type="EMBL" id="CBI24629.3"/>
    </source>
</evidence>
<proteinExistence type="predicted"/>
<dbReference type="EMBL" id="FN595506">
    <property type="protein sequence ID" value="CBI24629.3"/>
    <property type="molecule type" value="Genomic_DNA"/>
</dbReference>
<accession>D7T223</accession>
<name>D7T223_VITVI</name>
<gene>
    <name evidence="1" type="ordered locus">VIT_16s0022g00050</name>
</gene>
<dbReference type="HOGENOM" id="CLU_2563071_0_0_1"/>
<dbReference type="InParanoid" id="D7T223"/>
<evidence type="ECO:0000313" key="2">
    <source>
        <dbReference type="Proteomes" id="UP000009183"/>
    </source>
</evidence>
<protein>
    <submittedName>
        <fullName evidence="1">Uncharacterized protein</fullName>
    </submittedName>
</protein>
<organism evidence="1 2">
    <name type="scientific">Vitis vinifera</name>
    <name type="common">Grape</name>
    <dbReference type="NCBI Taxonomy" id="29760"/>
    <lineage>
        <taxon>Eukaryota</taxon>
        <taxon>Viridiplantae</taxon>
        <taxon>Streptophyta</taxon>
        <taxon>Embryophyta</taxon>
        <taxon>Tracheophyta</taxon>
        <taxon>Spermatophyta</taxon>
        <taxon>Magnoliopsida</taxon>
        <taxon>eudicotyledons</taxon>
        <taxon>Gunneridae</taxon>
        <taxon>Pentapetalae</taxon>
        <taxon>rosids</taxon>
        <taxon>Vitales</taxon>
        <taxon>Vitaceae</taxon>
        <taxon>Viteae</taxon>
        <taxon>Vitis</taxon>
    </lineage>
</organism>
<dbReference type="AlphaFoldDB" id="D7T223"/>
<sequence length="82" mass="9477">MIRRTYLSKFHNHKTSTQHITVEDMEESSGLNSPPRISVFDRIEASITRASMLTRLGDFNQVEWNLAHIPQRSIQQRIGTVP</sequence>
<dbReference type="PaxDb" id="29760-VIT_16s0022g00050.t01"/>